<dbReference type="SUPFAM" id="SSF69572">
    <property type="entry name" value="Activating enzymes of the ubiquitin-like proteins"/>
    <property type="match status" value="1"/>
</dbReference>
<gene>
    <name evidence="1" type="ORF">LV75_001939</name>
</gene>
<sequence length="360" mass="38235">MRERTLPHRPRLRAGLAVLARRAGELQIGLDPRRALVISGLPEPVLAAATDLTGGRTTDEVVAGVGPPHEEVLLDLLADLVDHGLLDDDAVPGPRVPLRLAGDAATATLHPGLPPPAERADYRVLVRGDGRLAVAVAGLLAVAGVGRLHVAARGTVRAEDVGTGYLVEDIGRPRQVAGPEAVRRAEETAGVRRFARFRPDLVVLTDALVPEPSTVVDLVTDGQAHLAVRVRDGVGIVGPLVVPGASGCLHCADHHRTDLDPCWPRIAAQLAGRALPTDLATAHVTAGLAVTQVLHAVAWLRDPTAQPPRTWNTTLEVNPFTAAVDHRRWQPHPDCRCGAATHPTYRHLLRHSRPAGAKRA</sequence>
<evidence type="ECO:0000313" key="1">
    <source>
        <dbReference type="EMBL" id="MCP2269450.1"/>
    </source>
</evidence>
<name>A0ABT1I9Y0_9PSEU</name>
<protein>
    <submittedName>
        <fullName evidence="1">Bacteriocin biosynthesis cyclodehydratase domain-containing protein</fullName>
    </submittedName>
</protein>
<reference evidence="1 2" key="1">
    <citation type="submission" date="2022-06" db="EMBL/GenBank/DDBJ databases">
        <title>Genomic Encyclopedia of Archaeal and Bacterial Type Strains, Phase II (KMG-II): from individual species to whole genera.</title>
        <authorList>
            <person name="Goeker M."/>
        </authorList>
    </citation>
    <scope>NUCLEOTIDE SEQUENCE [LARGE SCALE GENOMIC DNA]</scope>
    <source>
        <strain evidence="1 2">DSM 44255</strain>
    </source>
</reference>
<dbReference type="Proteomes" id="UP001205185">
    <property type="component" value="Unassembled WGS sequence"/>
</dbReference>
<proteinExistence type="predicted"/>
<dbReference type="Gene3D" id="3.40.50.720">
    <property type="entry name" value="NAD(P)-binding Rossmann-like Domain"/>
    <property type="match status" value="1"/>
</dbReference>
<organism evidence="1 2">
    <name type="scientific">Actinokineospora diospyrosa</name>
    <dbReference type="NCBI Taxonomy" id="103728"/>
    <lineage>
        <taxon>Bacteria</taxon>
        <taxon>Bacillati</taxon>
        <taxon>Actinomycetota</taxon>
        <taxon>Actinomycetes</taxon>
        <taxon>Pseudonocardiales</taxon>
        <taxon>Pseudonocardiaceae</taxon>
        <taxon>Actinokineospora</taxon>
    </lineage>
</organism>
<dbReference type="InterPro" id="IPR035985">
    <property type="entry name" value="Ubiquitin-activating_enz"/>
</dbReference>
<comment type="caution">
    <text evidence="1">The sequence shown here is derived from an EMBL/GenBank/DDBJ whole genome shotgun (WGS) entry which is preliminary data.</text>
</comment>
<accession>A0ABT1I9Y0</accession>
<dbReference type="NCBIfam" id="TIGR03882">
    <property type="entry name" value="cyclo_dehyd_2"/>
    <property type="match status" value="1"/>
</dbReference>
<keyword evidence="2" id="KW-1185">Reference proteome</keyword>
<dbReference type="EMBL" id="JAMTCO010000005">
    <property type="protein sequence ID" value="MCP2269450.1"/>
    <property type="molecule type" value="Genomic_DNA"/>
</dbReference>
<dbReference type="RefSeq" id="WP_253886456.1">
    <property type="nucleotide sequence ID" value="NZ_BAAAVB010000012.1"/>
</dbReference>
<dbReference type="InterPro" id="IPR022291">
    <property type="entry name" value="Bacteriocin_synth_cyclodeHase"/>
</dbReference>
<evidence type="ECO:0000313" key="2">
    <source>
        <dbReference type="Proteomes" id="UP001205185"/>
    </source>
</evidence>